<evidence type="ECO:0000313" key="1">
    <source>
        <dbReference type="EMBL" id="SKB43860.1"/>
    </source>
</evidence>
<keyword evidence="2" id="KW-1185">Reference proteome</keyword>
<dbReference type="OrthoDB" id="679547at2"/>
<protein>
    <recommendedName>
        <fullName evidence="3">MG2 domain-containing protein</fullName>
    </recommendedName>
</protein>
<dbReference type="EMBL" id="FUYL01000004">
    <property type="protein sequence ID" value="SKB43860.1"/>
    <property type="molecule type" value="Genomic_DNA"/>
</dbReference>
<evidence type="ECO:0008006" key="3">
    <source>
        <dbReference type="Google" id="ProtNLM"/>
    </source>
</evidence>
<organism evidence="1 2">
    <name type="scientific">Maribacter arcticus</name>
    <dbReference type="NCBI Taxonomy" id="561365"/>
    <lineage>
        <taxon>Bacteria</taxon>
        <taxon>Pseudomonadati</taxon>
        <taxon>Bacteroidota</taxon>
        <taxon>Flavobacteriia</taxon>
        <taxon>Flavobacteriales</taxon>
        <taxon>Flavobacteriaceae</taxon>
        <taxon>Maribacter</taxon>
    </lineage>
</organism>
<dbReference type="STRING" id="561365.SAMN05660866_01463"/>
<dbReference type="AlphaFoldDB" id="A0A1T5BA60"/>
<gene>
    <name evidence="1" type="ORF">SAMN05660866_01463</name>
</gene>
<dbReference type="RefSeq" id="WP_079511951.1">
    <property type="nucleotide sequence ID" value="NZ_FUYL01000004.1"/>
</dbReference>
<dbReference type="Proteomes" id="UP000190339">
    <property type="component" value="Unassembled WGS sequence"/>
</dbReference>
<sequence length="592" mass="68127">MRNSIIVLCLFLTQFGGIYAQYVIEDSAELETLKKLPLEKIYLHSNTSLFFPGEYLYYSMNCINTMTNRLSTISRVGYVELIDENHRSLFKQKVLIVGGKGQGDFFIPVTFPSGNYKLIAYTHWMRNVGLSQFYQDDIVIINPYQIDQENLRNKKEETINLDVVQVNNTEFQLEDKSIQLQTEKNVFGKREKVSLVPRNYKGPLGHGNYSISVRLKNNLDVKPAMNATFFGDKYLNSTKILPKNINDSIYLPEQRGELFYGRVLDKEDNPVVNETVIISIPGEDFQLKSAITDKSGSFYTYVNKPYTAATIIAQAIDKDANNMVSLIDKPEMEFETLQFNDFTLNSKMEKAILERSVYNQVENGFYSAKPDSILTNATIDPFDGGSPEIIKLDEFTRFPTIRETLVELVPNVWVKRLDNGNYTFWVREKLEKYEIEFESDPPLVLVDGVFVPDHTSILDFNARLVDRISILRDPLVLGDKKYLGMVVIETIEGDYLNRIVDHNMAINDLEMPTSLKNYFNQSYAADNVDKFKNIPDFRSQLYWNPTILIDQNSNEKNYEFYTSDISGEYEIVLEGFTTYGKPITVKKTITIE</sequence>
<evidence type="ECO:0000313" key="2">
    <source>
        <dbReference type="Proteomes" id="UP000190339"/>
    </source>
</evidence>
<proteinExistence type="predicted"/>
<name>A0A1T5BA60_9FLAO</name>
<accession>A0A1T5BA60</accession>
<reference evidence="2" key="1">
    <citation type="submission" date="2017-02" db="EMBL/GenBank/DDBJ databases">
        <authorList>
            <person name="Varghese N."/>
            <person name="Submissions S."/>
        </authorList>
    </citation>
    <scope>NUCLEOTIDE SEQUENCE [LARGE SCALE GENOMIC DNA]</scope>
    <source>
        <strain evidence="2">DSM 23546</strain>
    </source>
</reference>